<dbReference type="InterPro" id="IPR029442">
    <property type="entry name" value="GyrI-like"/>
</dbReference>
<sequence>MGRPVFVPPRPGTSVTGAQLAAANAGFQSPGLPVRDGPGVALRDRQPLRHGGGRRRGERHGLSHPRSTLIRMPASDSKYDVKRALKQFYAPTNTDWALVDVPPQRFIAVDGRGDPNTSADYTHAVEALYAVAYTIKFGSKRTLGRDFVVGPLEGLWWSDRPEVFVTREKTAWQWRMLVSLPDWITDESVAEASRTVLAKKGPAALPALPGLRPETLHEGTSAQLLHVGPYDDEGPALARLHGEYLAANGLRMTGHHHEVYLSDPRRVRPERLRTVLRQPVAPVG</sequence>
<dbReference type="Gene3D" id="3.20.80.10">
    <property type="entry name" value="Regulatory factor, effector binding domain"/>
    <property type="match status" value="1"/>
</dbReference>
<protein>
    <recommendedName>
        <fullName evidence="2">GyrI-like small molecule binding domain-containing protein</fullName>
    </recommendedName>
</protein>
<proteinExistence type="predicted"/>
<gene>
    <name evidence="3" type="ORF">GCM10009802_18120</name>
</gene>
<dbReference type="Pfam" id="PF06445">
    <property type="entry name" value="GyrI-like"/>
    <property type="match status" value="1"/>
</dbReference>
<feature type="domain" description="GyrI-like small molecule binding" evidence="2">
    <location>
        <begin position="98"/>
        <end position="279"/>
    </location>
</feature>
<organism evidence="3 4">
    <name type="scientific">Streptomyces synnematoformans</name>
    <dbReference type="NCBI Taxonomy" id="415721"/>
    <lineage>
        <taxon>Bacteria</taxon>
        <taxon>Bacillati</taxon>
        <taxon>Actinomycetota</taxon>
        <taxon>Actinomycetes</taxon>
        <taxon>Kitasatosporales</taxon>
        <taxon>Streptomycetaceae</taxon>
        <taxon>Streptomyces</taxon>
    </lineage>
</organism>
<dbReference type="SUPFAM" id="SSF55136">
    <property type="entry name" value="Probable bacterial effector-binding domain"/>
    <property type="match status" value="1"/>
</dbReference>
<evidence type="ECO:0000313" key="3">
    <source>
        <dbReference type="EMBL" id="GAA2117189.1"/>
    </source>
</evidence>
<evidence type="ECO:0000256" key="1">
    <source>
        <dbReference type="SAM" id="MobiDB-lite"/>
    </source>
</evidence>
<evidence type="ECO:0000259" key="2">
    <source>
        <dbReference type="Pfam" id="PF06445"/>
    </source>
</evidence>
<feature type="region of interest" description="Disordered" evidence="1">
    <location>
        <begin position="26"/>
        <end position="64"/>
    </location>
</feature>
<dbReference type="InterPro" id="IPR011256">
    <property type="entry name" value="Reg_factor_effector_dom_sf"/>
</dbReference>
<dbReference type="Proteomes" id="UP001500443">
    <property type="component" value="Unassembled WGS sequence"/>
</dbReference>
<evidence type="ECO:0000313" key="4">
    <source>
        <dbReference type="Proteomes" id="UP001500443"/>
    </source>
</evidence>
<accession>A0ABN2XUL6</accession>
<comment type="caution">
    <text evidence="3">The sequence shown here is derived from an EMBL/GenBank/DDBJ whole genome shotgun (WGS) entry which is preliminary data.</text>
</comment>
<dbReference type="EMBL" id="BAAAPF010000035">
    <property type="protein sequence ID" value="GAA2117189.1"/>
    <property type="molecule type" value="Genomic_DNA"/>
</dbReference>
<name>A0ABN2XUL6_9ACTN</name>
<keyword evidence="4" id="KW-1185">Reference proteome</keyword>
<reference evidence="3 4" key="1">
    <citation type="journal article" date="2019" name="Int. J. Syst. Evol. Microbiol.">
        <title>The Global Catalogue of Microorganisms (GCM) 10K type strain sequencing project: providing services to taxonomists for standard genome sequencing and annotation.</title>
        <authorList>
            <consortium name="The Broad Institute Genomics Platform"/>
            <consortium name="The Broad Institute Genome Sequencing Center for Infectious Disease"/>
            <person name="Wu L."/>
            <person name="Ma J."/>
        </authorList>
    </citation>
    <scope>NUCLEOTIDE SEQUENCE [LARGE SCALE GENOMIC DNA]</scope>
    <source>
        <strain evidence="3 4">JCM 15481</strain>
    </source>
</reference>